<proteinExistence type="inferred from homology"/>
<name>A0ABY2SIA1_9HYPH</name>
<protein>
    <submittedName>
        <fullName evidence="3">Deaminated glutathione amidase</fullName>
    </submittedName>
</protein>
<gene>
    <name evidence="3" type="ORF">FCN80_17915</name>
</gene>
<evidence type="ECO:0000313" key="3">
    <source>
        <dbReference type="EMBL" id="TKI04497.1"/>
    </source>
</evidence>
<dbReference type="InterPro" id="IPR047999">
    <property type="entry name" value="De_GSH_amidase"/>
</dbReference>
<dbReference type="PANTHER" id="PTHR23088">
    <property type="entry name" value="NITRILASE-RELATED"/>
    <property type="match status" value="1"/>
</dbReference>
<keyword evidence="4" id="KW-1185">Reference proteome</keyword>
<dbReference type="RefSeq" id="WP_136991538.1">
    <property type="nucleotide sequence ID" value="NZ_SZPQ01000028.1"/>
</dbReference>
<reference evidence="3 4" key="1">
    <citation type="submission" date="2019-04" db="EMBL/GenBank/DDBJ databases">
        <authorList>
            <person name="Li M."/>
            <person name="Gao C."/>
        </authorList>
    </citation>
    <scope>NUCLEOTIDE SEQUENCE [LARGE SCALE GENOMIC DNA]</scope>
    <source>
        <strain evidence="3 4">BGMRC 2031</strain>
    </source>
</reference>
<feature type="domain" description="CN hydrolase" evidence="2">
    <location>
        <begin position="1"/>
        <end position="238"/>
    </location>
</feature>
<dbReference type="Proteomes" id="UP000305202">
    <property type="component" value="Unassembled WGS sequence"/>
</dbReference>
<dbReference type="Pfam" id="PF00795">
    <property type="entry name" value="CN_hydrolase"/>
    <property type="match status" value="1"/>
</dbReference>
<sequence>MKVALGQFAVSRDWRENTRICLGLMKDASDGGADLLVMPEGVLARDIADPDLVLKAAQPLNGPFVTELLAASIGMPLTTMMTVHVPAEEGKALNVLIAIRDGEIVGRYDKLHLYDAFAMQESERVRPGHAIPPLVEVAGMKVGLMTCYDVRFPELARRLALDGADVLVLPAAWVKGPLKESHWEVLVTARALENTCYLVAVGECGPRNIGNSLVVDPLGVAIVKAPETATLAFAELDPRRIAYAREVLPVLENRRFARPELDTQYREML</sequence>
<dbReference type="InterPro" id="IPR001110">
    <property type="entry name" value="UPF0012_CS"/>
</dbReference>
<comment type="caution">
    <text evidence="3">The sequence shown here is derived from an EMBL/GenBank/DDBJ whole genome shotgun (WGS) entry which is preliminary data.</text>
</comment>
<evidence type="ECO:0000259" key="2">
    <source>
        <dbReference type="PROSITE" id="PS50263"/>
    </source>
</evidence>
<dbReference type="Gene3D" id="3.60.110.10">
    <property type="entry name" value="Carbon-nitrogen hydrolase"/>
    <property type="match status" value="1"/>
</dbReference>
<dbReference type="InterPro" id="IPR036526">
    <property type="entry name" value="C-N_Hydrolase_sf"/>
</dbReference>
<dbReference type="NCBIfam" id="NF033621">
    <property type="entry name" value="de_GSH_amidase"/>
    <property type="match status" value="1"/>
</dbReference>
<comment type="similarity">
    <text evidence="1">Belongs to the carbon-nitrogen hydrolase superfamily. NIT1/NIT2 family.</text>
</comment>
<evidence type="ECO:0000313" key="4">
    <source>
        <dbReference type="Proteomes" id="UP000305202"/>
    </source>
</evidence>
<dbReference type="EMBL" id="SZPQ01000028">
    <property type="protein sequence ID" value="TKI04497.1"/>
    <property type="molecule type" value="Genomic_DNA"/>
</dbReference>
<dbReference type="CDD" id="cd07581">
    <property type="entry name" value="nitrilase_3"/>
    <property type="match status" value="1"/>
</dbReference>
<dbReference type="PROSITE" id="PS50263">
    <property type="entry name" value="CN_HYDROLASE"/>
    <property type="match status" value="1"/>
</dbReference>
<evidence type="ECO:0000256" key="1">
    <source>
        <dbReference type="ARBA" id="ARBA00010613"/>
    </source>
</evidence>
<organism evidence="3 4">
    <name type="scientific">Martelella alba</name>
    <dbReference type="NCBI Taxonomy" id="2590451"/>
    <lineage>
        <taxon>Bacteria</taxon>
        <taxon>Pseudomonadati</taxon>
        <taxon>Pseudomonadota</taxon>
        <taxon>Alphaproteobacteria</taxon>
        <taxon>Hyphomicrobiales</taxon>
        <taxon>Aurantimonadaceae</taxon>
        <taxon>Martelella</taxon>
    </lineage>
</organism>
<dbReference type="PROSITE" id="PS01227">
    <property type="entry name" value="UPF0012"/>
    <property type="match status" value="1"/>
</dbReference>
<accession>A0ABY2SIA1</accession>
<dbReference type="InterPro" id="IPR003010">
    <property type="entry name" value="C-N_Hydrolase"/>
</dbReference>
<dbReference type="PANTHER" id="PTHR23088:SF27">
    <property type="entry name" value="DEAMINATED GLUTATHIONE AMIDASE"/>
    <property type="match status" value="1"/>
</dbReference>
<dbReference type="SUPFAM" id="SSF56317">
    <property type="entry name" value="Carbon-nitrogen hydrolase"/>
    <property type="match status" value="1"/>
</dbReference>